<reference evidence="2 3" key="1">
    <citation type="submission" date="2024-09" db="EMBL/GenBank/DDBJ databases">
        <authorList>
            <person name="Sun Q."/>
            <person name="Mori K."/>
        </authorList>
    </citation>
    <scope>NUCLEOTIDE SEQUENCE [LARGE SCALE GENOMIC DNA]</scope>
    <source>
        <strain evidence="2 3">TBRC 2205</strain>
    </source>
</reference>
<dbReference type="SUPFAM" id="SSF54427">
    <property type="entry name" value="NTF2-like"/>
    <property type="match status" value="1"/>
</dbReference>
<protein>
    <submittedName>
        <fullName evidence="2">Nuclear transport factor 2 family protein</fullName>
    </submittedName>
</protein>
<proteinExistence type="predicted"/>
<dbReference type="Pfam" id="PF12680">
    <property type="entry name" value="SnoaL_2"/>
    <property type="match status" value="1"/>
</dbReference>
<dbReference type="Proteomes" id="UP001589894">
    <property type="component" value="Unassembled WGS sequence"/>
</dbReference>
<keyword evidence="3" id="KW-1185">Reference proteome</keyword>
<comment type="caution">
    <text evidence="2">The sequence shown here is derived from an EMBL/GenBank/DDBJ whole genome shotgun (WGS) entry which is preliminary data.</text>
</comment>
<dbReference type="InterPro" id="IPR037401">
    <property type="entry name" value="SnoaL-like"/>
</dbReference>
<accession>A0ABV6NQG2</accession>
<dbReference type="InterPro" id="IPR032710">
    <property type="entry name" value="NTF2-like_dom_sf"/>
</dbReference>
<dbReference type="RefSeq" id="WP_377334493.1">
    <property type="nucleotide sequence ID" value="NZ_JBHLUE010000001.1"/>
</dbReference>
<sequence length="175" mass="19314">MTASRQRQAYEETVAAWRAAGELGDAEAAARCLSADVELISPLTAQFRFHGPDEIREMLTAAFEVIEDIRFHTAVGEGDTRALFYHARAGGERVEEAQLLRLDRDGHIREITLFGRPLPALTAVLAGIGPRLLRRQSRPALARVVSLASAPLARLTRLGDRRLVPLGDPRRGRRS</sequence>
<feature type="domain" description="SnoaL-like" evidence="1">
    <location>
        <begin position="15"/>
        <end position="110"/>
    </location>
</feature>
<evidence type="ECO:0000259" key="1">
    <source>
        <dbReference type="Pfam" id="PF12680"/>
    </source>
</evidence>
<dbReference type="Gene3D" id="3.10.450.50">
    <property type="match status" value="1"/>
</dbReference>
<dbReference type="EMBL" id="JBHLUE010000001">
    <property type="protein sequence ID" value="MFC0562654.1"/>
    <property type="molecule type" value="Genomic_DNA"/>
</dbReference>
<evidence type="ECO:0000313" key="2">
    <source>
        <dbReference type="EMBL" id="MFC0562654.1"/>
    </source>
</evidence>
<organism evidence="2 3">
    <name type="scientific">Plantactinospora siamensis</name>
    <dbReference type="NCBI Taxonomy" id="555372"/>
    <lineage>
        <taxon>Bacteria</taxon>
        <taxon>Bacillati</taxon>
        <taxon>Actinomycetota</taxon>
        <taxon>Actinomycetes</taxon>
        <taxon>Micromonosporales</taxon>
        <taxon>Micromonosporaceae</taxon>
        <taxon>Plantactinospora</taxon>
    </lineage>
</organism>
<name>A0ABV6NQG2_9ACTN</name>
<evidence type="ECO:0000313" key="3">
    <source>
        <dbReference type="Proteomes" id="UP001589894"/>
    </source>
</evidence>
<gene>
    <name evidence="2" type="ORF">ACFFHU_00465</name>
</gene>